<evidence type="ECO:0000313" key="2">
    <source>
        <dbReference type="Proteomes" id="UP000324897"/>
    </source>
</evidence>
<protein>
    <submittedName>
        <fullName evidence="1">Uncharacterized protein</fullName>
    </submittedName>
</protein>
<name>A0A5J9T4C5_9POAL</name>
<dbReference type="AlphaFoldDB" id="A0A5J9T4C5"/>
<accession>A0A5J9T4C5</accession>
<organism evidence="1 2">
    <name type="scientific">Eragrostis curvula</name>
    <name type="common">weeping love grass</name>
    <dbReference type="NCBI Taxonomy" id="38414"/>
    <lineage>
        <taxon>Eukaryota</taxon>
        <taxon>Viridiplantae</taxon>
        <taxon>Streptophyta</taxon>
        <taxon>Embryophyta</taxon>
        <taxon>Tracheophyta</taxon>
        <taxon>Spermatophyta</taxon>
        <taxon>Magnoliopsida</taxon>
        <taxon>Liliopsida</taxon>
        <taxon>Poales</taxon>
        <taxon>Poaceae</taxon>
        <taxon>PACMAD clade</taxon>
        <taxon>Chloridoideae</taxon>
        <taxon>Eragrostideae</taxon>
        <taxon>Eragrostidinae</taxon>
        <taxon>Eragrostis</taxon>
    </lineage>
</organism>
<feature type="non-terminal residue" evidence="1">
    <location>
        <position position="1"/>
    </location>
</feature>
<proteinExistence type="predicted"/>
<gene>
    <name evidence="1" type="ORF">EJB05_49032</name>
</gene>
<dbReference type="Proteomes" id="UP000324897">
    <property type="component" value="Unassembled WGS sequence"/>
</dbReference>
<dbReference type="Gramene" id="TVU05848">
    <property type="protein sequence ID" value="TVU05848"/>
    <property type="gene ID" value="EJB05_49032"/>
</dbReference>
<evidence type="ECO:0000313" key="1">
    <source>
        <dbReference type="EMBL" id="TVU05848.1"/>
    </source>
</evidence>
<reference evidence="1 2" key="1">
    <citation type="journal article" date="2019" name="Sci. Rep.">
        <title>A high-quality genome of Eragrostis curvula grass provides insights into Poaceae evolution and supports new strategies to enhance forage quality.</title>
        <authorList>
            <person name="Carballo J."/>
            <person name="Santos B.A.C.M."/>
            <person name="Zappacosta D."/>
            <person name="Garbus I."/>
            <person name="Selva J.P."/>
            <person name="Gallo C.A."/>
            <person name="Diaz A."/>
            <person name="Albertini E."/>
            <person name="Caccamo M."/>
            <person name="Echenique V."/>
        </authorList>
    </citation>
    <scope>NUCLEOTIDE SEQUENCE [LARGE SCALE GENOMIC DNA]</scope>
    <source>
        <strain evidence="2">cv. Victoria</strain>
        <tissue evidence="1">Leaf</tissue>
    </source>
</reference>
<dbReference type="EMBL" id="RWGY01000051">
    <property type="protein sequence ID" value="TVU05848.1"/>
    <property type="molecule type" value="Genomic_DNA"/>
</dbReference>
<comment type="caution">
    <text evidence="1">The sequence shown here is derived from an EMBL/GenBank/DDBJ whole genome shotgun (WGS) entry which is preliminary data.</text>
</comment>
<keyword evidence="2" id="KW-1185">Reference proteome</keyword>
<sequence>MDYGIDVPTWSDLQLMAKKLMGYKRMPSLKDDMMDVTMNKDIVHTFRGELKVTPWQIDEFAAIVAVVSSKLALLVGIKPVSKDVNDEIDVDYMLHHVHLEGDSYVVKIPFTDDVSAPAVIGYEEEPIADPVDGSEHGDLALDEPSLMDVESPDVAEVCLAPLPVQP</sequence>